<feature type="signal peptide" evidence="1">
    <location>
        <begin position="1"/>
        <end position="22"/>
    </location>
</feature>
<keyword evidence="3" id="KW-1185">Reference proteome</keyword>
<keyword evidence="1" id="KW-0732">Signal</keyword>
<reference evidence="2 3" key="1">
    <citation type="submission" date="2019-05" db="EMBL/GenBank/DDBJ databases">
        <title>Sporisorium graminicola CBS 10092 draft sequencing and annotation.</title>
        <authorList>
            <person name="Solano-Gonzalez S."/>
            <person name="Caddick M.X."/>
            <person name="Darby A."/>
        </authorList>
    </citation>
    <scope>NUCLEOTIDE SEQUENCE [LARGE SCALE GENOMIC DNA]</scope>
    <source>
        <strain evidence="2 3">CBS 10092</strain>
    </source>
</reference>
<name>A0A4U7KWQ9_9BASI</name>
<sequence>MQVTTALVTVAFAMFSISSVTADWLQPTAGANYESYCNQGSSKSNRLHACYAADPDFIKQLEVFGKSSFDGYLSRDQRNFVLLEDHDSPALSLLLTKKYSLAVKTWQVIDPIDKPEGKCVFVRISNAGHPDQLLNFAMRINNALGTVILTVVASGRAAAGWLPNTRDANWATYCERNGQEYSKLHACFEADRAYVDDLGLFEKHHPHRGESKFHGFLSPNKSKFVLLDDPKDSSAASLLLTRGYSVAVKTWQSITPTGQEGEKCVFVRILTWDTPAKVLLNQNFCGSVPVKLPDYLWHWRALYLRVRVCRRKRKAGPSDRLLHELIKYLTHNHINLSQSHTLTHTPSKSRGITLIASRI</sequence>
<dbReference type="RefSeq" id="XP_029741179.1">
    <property type="nucleotide sequence ID" value="XM_029882324.1"/>
</dbReference>
<evidence type="ECO:0000256" key="1">
    <source>
        <dbReference type="SAM" id="SignalP"/>
    </source>
</evidence>
<dbReference type="GeneID" id="40724620"/>
<comment type="caution">
    <text evidence="2">The sequence shown here is derived from an EMBL/GenBank/DDBJ whole genome shotgun (WGS) entry which is preliminary data.</text>
</comment>
<dbReference type="EMBL" id="SRRM01000005">
    <property type="protein sequence ID" value="TKY89194.1"/>
    <property type="molecule type" value="Genomic_DNA"/>
</dbReference>
<feature type="chain" id="PRO_5020380165" evidence="1">
    <location>
        <begin position="23"/>
        <end position="359"/>
    </location>
</feature>
<dbReference type="OrthoDB" id="10403079at2759"/>
<dbReference type="Proteomes" id="UP000306050">
    <property type="component" value="Chromosome SGRAM_12"/>
</dbReference>
<proteinExistence type="predicted"/>
<organism evidence="2 3">
    <name type="scientific">Sporisorium graminicola</name>
    <dbReference type="NCBI Taxonomy" id="280036"/>
    <lineage>
        <taxon>Eukaryota</taxon>
        <taxon>Fungi</taxon>
        <taxon>Dikarya</taxon>
        <taxon>Basidiomycota</taxon>
        <taxon>Ustilaginomycotina</taxon>
        <taxon>Ustilaginomycetes</taxon>
        <taxon>Ustilaginales</taxon>
        <taxon>Ustilaginaceae</taxon>
        <taxon>Sporisorium</taxon>
    </lineage>
</organism>
<gene>
    <name evidence="2" type="ORF">EX895_001725</name>
</gene>
<accession>A0A4U7KWQ9</accession>
<dbReference type="AlphaFoldDB" id="A0A4U7KWQ9"/>
<evidence type="ECO:0000313" key="2">
    <source>
        <dbReference type="EMBL" id="TKY89194.1"/>
    </source>
</evidence>
<evidence type="ECO:0000313" key="3">
    <source>
        <dbReference type="Proteomes" id="UP000306050"/>
    </source>
</evidence>
<dbReference type="KEGG" id="sgra:EX895_001725"/>
<protein>
    <submittedName>
        <fullName evidence="2">Uncharacterized protein</fullName>
    </submittedName>
</protein>